<gene>
    <name evidence="2" type="ORF">PACLA_8A024161</name>
</gene>
<dbReference type="InterPro" id="IPR001584">
    <property type="entry name" value="Integrase_cat-core"/>
</dbReference>
<dbReference type="Pfam" id="PF25597">
    <property type="entry name" value="SH3_retrovirus"/>
    <property type="match status" value="1"/>
</dbReference>
<feature type="non-terminal residue" evidence="2">
    <location>
        <position position="764"/>
    </location>
</feature>
<dbReference type="PANTHER" id="PTHR11439">
    <property type="entry name" value="GAG-POL-RELATED RETROTRANSPOSON"/>
    <property type="match status" value="1"/>
</dbReference>
<protein>
    <submittedName>
        <fullName evidence="2">Retrovirus-related Pol poly from transposon TNT 1-94</fullName>
    </submittedName>
</protein>
<comment type="caution">
    <text evidence="2">The sequence shown here is derived from an EMBL/GenBank/DDBJ whole genome shotgun (WGS) entry which is preliminary data.</text>
</comment>
<dbReference type="Pfam" id="PF07727">
    <property type="entry name" value="RVT_2"/>
    <property type="match status" value="1"/>
</dbReference>
<dbReference type="PROSITE" id="PS50994">
    <property type="entry name" value="INTEGRASE"/>
    <property type="match status" value="1"/>
</dbReference>
<dbReference type="SUPFAM" id="SSF56672">
    <property type="entry name" value="DNA/RNA polymerases"/>
    <property type="match status" value="1"/>
</dbReference>
<dbReference type="InterPro" id="IPR013103">
    <property type="entry name" value="RVT_2"/>
</dbReference>
<dbReference type="Pfam" id="PF00665">
    <property type="entry name" value="rve"/>
    <property type="match status" value="1"/>
</dbReference>
<reference evidence="2" key="1">
    <citation type="submission" date="2020-04" db="EMBL/GenBank/DDBJ databases">
        <authorList>
            <person name="Alioto T."/>
            <person name="Alioto T."/>
            <person name="Gomez Garrido J."/>
        </authorList>
    </citation>
    <scope>NUCLEOTIDE SEQUENCE</scope>
    <source>
        <strain evidence="2">A484AB</strain>
    </source>
</reference>
<keyword evidence="3" id="KW-1185">Reference proteome</keyword>
<dbReference type="GO" id="GO:0003676">
    <property type="term" value="F:nucleic acid binding"/>
    <property type="evidence" value="ECO:0007669"/>
    <property type="project" value="InterPro"/>
</dbReference>
<feature type="non-terminal residue" evidence="2">
    <location>
        <position position="1"/>
    </location>
</feature>
<dbReference type="PANTHER" id="PTHR11439:SF483">
    <property type="entry name" value="PEPTIDE SYNTHASE GLIP-LIKE, PUTATIVE (AFU_ORTHOLOGUE AFUA_3G12920)-RELATED"/>
    <property type="match status" value="1"/>
</dbReference>
<evidence type="ECO:0000313" key="2">
    <source>
        <dbReference type="EMBL" id="CAB4005559.1"/>
    </source>
</evidence>
<dbReference type="Gene3D" id="3.30.420.10">
    <property type="entry name" value="Ribonuclease H-like superfamily/Ribonuclease H"/>
    <property type="match status" value="1"/>
</dbReference>
<dbReference type="OrthoDB" id="448190at2759"/>
<dbReference type="InterPro" id="IPR036397">
    <property type="entry name" value="RNaseH_sf"/>
</dbReference>
<accession>A0A6S7HMJ1</accession>
<dbReference type="GO" id="GO:0015074">
    <property type="term" value="P:DNA integration"/>
    <property type="evidence" value="ECO:0007669"/>
    <property type="project" value="InterPro"/>
</dbReference>
<evidence type="ECO:0000313" key="3">
    <source>
        <dbReference type="Proteomes" id="UP001152795"/>
    </source>
</evidence>
<dbReference type="CDD" id="cd09272">
    <property type="entry name" value="RNase_HI_RT_Ty1"/>
    <property type="match status" value="1"/>
</dbReference>
<dbReference type="SUPFAM" id="SSF53098">
    <property type="entry name" value="Ribonuclease H-like"/>
    <property type="match status" value="1"/>
</dbReference>
<organism evidence="2 3">
    <name type="scientific">Paramuricea clavata</name>
    <name type="common">Red gorgonian</name>
    <name type="synonym">Violescent sea-whip</name>
    <dbReference type="NCBI Taxonomy" id="317549"/>
    <lineage>
        <taxon>Eukaryota</taxon>
        <taxon>Metazoa</taxon>
        <taxon>Cnidaria</taxon>
        <taxon>Anthozoa</taxon>
        <taxon>Octocorallia</taxon>
        <taxon>Malacalcyonacea</taxon>
        <taxon>Plexauridae</taxon>
        <taxon>Paramuricea</taxon>
    </lineage>
</organism>
<feature type="domain" description="Integrase catalytic" evidence="1">
    <location>
        <begin position="133"/>
        <end position="250"/>
    </location>
</feature>
<evidence type="ECO:0000259" key="1">
    <source>
        <dbReference type="PROSITE" id="PS50994"/>
    </source>
</evidence>
<dbReference type="InterPro" id="IPR057670">
    <property type="entry name" value="SH3_retrovirus"/>
</dbReference>
<dbReference type="EMBL" id="CACRXK020005235">
    <property type="protein sequence ID" value="CAB4005559.1"/>
    <property type="molecule type" value="Genomic_DNA"/>
</dbReference>
<name>A0A6S7HMJ1_PARCT</name>
<dbReference type="AlphaFoldDB" id="A0A6S7HMJ1"/>
<dbReference type="InterPro" id="IPR043502">
    <property type="entry name" value="DNA/RNA_pol_sf"/>
</dbReference>
<sequence>DGTRSNNVALKRGNVNLPITDSTGRCVNASLKNALYIPSYPQDIFSVQAATEKDASVIFHPQSAELISKDGTKFNIEKHVLAEILGHCIYEDVVKPQDVVDGMKVSDRSSKPDCDTCVLGKMTQSTNRNPDVRSKAPLELVHTDLAGPVDPMSKEGFRYTIAFTDDYSGAVFVYFLKNKSDTVEATKKFLADSAPYGNVKRLRSDNGGKFISNKFKYLLSENKIKHETSAPYSPHQNGTAERHWRTLFEMGRCMLIQANLGKDKQKLDPRCKQGIFVGFDKDSPAYLVYFSETGKVLKYREVKFTTKNVSEQETQTEDTSSVEFRMSQVSGFPETYQEAIESPDVELWKAAMREEMNSLNENNTFTLTALPEGRQTVGGRWVYTIKESPSMAKRYKARYVAKDVKTAYLNARIDCEIYIEQVEGFETPSNSGEKLVYKLNKSLYGLKQSGRNWNSMLHKYLTENNFVQSNVDHCLYIKHVDGKLVIILVWVDDLIIAARNDILMSDTKQMLKDKFHMKDLGRLSYFLGIDFKQGVDYVRMNQRKYLVKLQEKFEMSNCKPRTTPAEQKLECDGENLTDPRRYRELIGSLIYAMTCTRRDICWIITTLSQYLSRPLKEHWIAAKHVLRYLKGTLDYELCYRKCDDDLRLIGYSDADWASSTHDRRSISGYCFSLTKTGPLISWKSKKQRTVALSSCEAEYMALAATVQEALYLAQLLDEIIEICSPVQIYEDNQGTIALSKDPVNRQRSKHIDIRYHFIRSTINA</sequence>
<proteinExistence type="predicted"/>
<dbReference type="InterPro" id="IPR012337">
    <property type="entry name" value="RNaseH-like_sf"/>
</dbReference>
<dbReference type="Proteomes" id="UP001152795">
    <property type="component" value="Unassembled WGS sequence"/>
</dbReference>